<keyword evidence="7" id="KW-0406">Ion transport</keyword>
<accession>A0ABT8TCL9</accession>
<dbReference type="PANTHER" id="PTHR30221">
    <property type="entry name" value="SMALL-CONDUCTANCE MECHANOSENSITIVE CHANNEL"/>
    <property type="match status" value="1"/>
</dbReference>
<evidence type="ECO:0000256" key="1">
    <source>
        <dbReference type="ARBA" id="ARBA00004651"/>
    </source>
</evidence>
<keyword evidence="7" id="KW-0813">Transport</keyword>
<dbReference type="InterPro" id="IPR023408">
    <property type="entry name" value="MscS_beta-dom_sf"/>
</dbReference>
<dbReference type="InterPro" id="IPR006685">
    <property type="entry name" value="MscS_channel_2nd"/>
</dbReference>
<keyword evidence="5 7" id="KW-1133">Transmembrane helix</keyword>
<comment type="similarity">
    <text evidence="2 7">Belongs to the MscS (TC 1.A.23) family.</text>
</comment>
<dbReference type="InterPro" id="IPR045275">
    <property type="entry name" value="MscS_archaea/bacteria_type"/>
</dbReference>
<feature type="domain" description="Mechanosensitive ion channel transmembrane helices 2/3" evidence="10">
    <location>
        <begin position="65"/>
        <end position="105"/>
    </location>
</feature>
<reference evidence="11" key="1">
    <citation type="submission" date="2023-07" db="EMBL/GenBank/DDBJ databases">
        <title>Gilvimarinus algae sp. nov., isolated from the surface of Kelp.</title>
        <authorList>
            <person name="Sun Y.Y."/>
            <person name="Gong Y."/>
            <person name="Du Z.J."/>
        </authorList>
    </citation>
    <scope>NUCLEOTIDE SEQUENCE</scope>
    <source>
        <strain evidence="11">SDUM040014</strain>
    </source>
</reference>
<dbReference type="InterPro" id="IPR049278">
    <property type="entry name" value="MS_channel_C"/>
</dbReference>
<dbReference type="Gene3D" id="3.30.70.100">
    <property type="match status" value="1"/>
</dbReference>
<dbReference type="Gene3D" id="1.10.287.1260">
    <property type="match status" value="1"/>
</dbReference>
<feature type="transmembrane region" description="Helical" evidence="7">
    <location>
        <begin position="128"/>
        <end position="148"/>
    </location>
</feature>
<dbReference type="RefSeq" id="WP_302712001.1">
    <property type="nucleotide sequence ID" value="NZ_JAULRT010000047.1"/>
</dbReference>
<keyword evidence="3" id="KW-1003">Cell membrane</keyword>
<dbReference type="Proteomes" id="UP001168380">
    <property type="component" value="Unassembled WGS sequence"/>
</dbReference>
<evidence type="ECO:0000256" key="2">
    <source>
        <dbReference type="ARBA" id="ARBA00008017"/>
    </source>
</evidence>
<evidence type="ECO:0000259" key="10">
    <source>
        <dbReference type="Pfam" id="PF21088"/>
    </source>
</evidence>
<dbReference type="PANTHER" id="PTHR30221:SF1">
    <property type="entry name" value="SMALL-CONDUCTANCE MECHANOSENSITIVE CHANNEL"/>
    <property type="match status" value="1"/>
</dbReference>
<protein>
    <recommendedName>
        <fullName evidence="7">Small-conductance mechanosensitive channel</fullName>
    </recommendedName>
</protein>
<name>A0ABT8TCL9_9GAMM</name>
<dbReference type="Pfam" id="PF21082">
    <property type="entry name" value="MS_channel_3rd"/>
    <property type="match status" value="1"/>
</dbReference>
<keyword evidence="4 7" id="KW-0812">Transmembrane</keyword>
<evidence type="ECO:0000259" key="8">
    <source>
        <dbReference type="Pfam" id="PF00924"/>
    </source>
</evidence>
<comment type="caution">
    <text evidence="11">The sequence shown here is derived from an EMBL/GenBank/DDBJ whole genome shotgun (WGS) entry which is preliminary data.</text>
</comment>
<organism evidence="11 12">
    <name type="scientific">Gilvimarinus algae</name>
    <dbReference type="NCBI Taxonomy" id="3058037"/>
    <lineage>
        <taxon>Bacteria</taxon>
        <taxon>Pseudomonadati</taxon>
        <taxon>Pseudomonadota</taxon>
        <taxon>Gammaproteobacteria</taxon>
        <taxon>Cellvibrionales</taxon>
        <taxon>Cellvibrionaceae</taxon>
        <taxon>Gilvimarinus</taxon>
    </lineage>
</organism>
<dbReference type="InterPro" id="IPR011066">
    <property type="entry name" value="MscS_channel_C_sf"/>
</dbReference>
<dbReference type="EMBL" id="JAULRT010000047">
    <property type="protein sequence ID" value="MDO3381844.1"/>
    <property type="molecule type" value="Genomic_DNA"/>
</dbReference>
<keyword evidence="7" id="KW-0407">Ion channel</keyword>
<proteinExistence type="inferred from homology"/>
<comment type="subunit">
    <text evidence="7">Homoheptamer.</text>
</comment>
<comment type="function">
    <text evidence="7">Mechanosensitive channel that participates in the regulation of osmotic pressure changes within the cell, opening in response to stretch forces in the membrane lipid bilayer, without the need for other proteins. Contributes to normal resistance to hypoosmotic shock. Forms an ion channel of 1.0 nanosiemens conductance with a slight preference for anions.</text>
</comment>
<dbReference type="Gene3D" id="2.30.30.60">
    <property type="match status" value="1"/>
</dbReference>
<feature type="domain" description="Mechanosensitive ion channel MscS C-terminal" evidence="9">
    <location>
        <begin position="179"/>
        <end position="261"/>
    </location>
</feature>
<keyword evidence="6 7" id="KW-0472">Membrane</keyword>
<dbReference type="InterPro" id="IPR010920">
    <property type="entry name" value="LSM_dom_sf"/>
</dbReference>
<dbReference type="InterPro" id="IPR011014">
    <property type="entry name" value="MscS_channel_TM-2"/>
</dbReference>
<feature type="domain" description="Mechanosensitive ion channel MscS" evidence="8">
    <location>
        <begin position="107"/>
        <end position="173"/>
    </location>
</feature>
<sequence length="275" mass="30073">MLDFSQDDMNTLVETYVIPWGINIAMALAVFIIGLFVVGILVKLLGKALKRTKLDNILIEFVQAIAKALLLIFVILAALDQLGVDTTSFIAVLGAAGLAIGLALQGSLQNFAAGFMLLMNRPFTSGDYVEAGGTAGVVVTIGIFTTILTSPDNKEVIVPNGLIYNDHITNYSKRPTRRVDMVFGISYGDDLRKAKEVMRKVVEADDRVLADPPPTIAVNELADSSVNFVVRPWVNTADYWAVKWDITEKMKLALDEAGITIPFPQMDVHMQKVEN</sequence>
<evidence type="ECO:0000313" key="12">
    <source>
        <dbReference type="Proteomes" id="UP001168380"/>
    </source>
</evidence>
<dbReference type="SUPFAM" id="SSF50182">
    <property type="entry name" value="Sm-like ribonucleoproteins"/>
    <property type="match status" value="1"/>
</dbReference>
<feature type="transmembrane region" description="Helical" evidence="7">
    <location>
        <begin position="89"/>
        <end position="108"/>
    </location>
</feature>
<feature type="transmembrane region" description="Helical" evidence="7">
    <location>
        <begin position="57"/>
        <end position="77"/>
    </location>
</feature>
<dbReference type="InterPro" id="IPR049142">
    <property type="entry name" value="MS_channel_1st"/>
</dbReference>
<evidence type="ECO:0000256" key="7">
    <source>
        <dbReference type="RuleBase" id="RU369025"/>
    </source>
</evidence>
<dbReference type="SUPFAM" id="SSF82689">
    <property type="entry name" value="Mechanosensitive channel protein MscS (YggB), C-terminal domain"/>
    <property type="match status" value="1"/>
</dbReference>
<dbReference type="InterPro" id="IPR008910">
    <property type="entry name" value="MSC_TM_helix"/>
</dbReference>
<evidence type="ECO:0000313" key="11">
    <source>
        <dbReference type="EMBL" id="MDO3381844.1"/>
    </source>
</evidence>
<evidence type="ECO:0000256" key="6">
    <source>
        <dbReference type="ARBA" id="ARBA00023136"/>
    </source>
</evidence>
<keyword evidence="12" id="KW-1185">Reference proteome</keyword>
<dbReference type="Pfam" id="PF00924">
    <property type="entry name" value="MS_channel_2nd"/>
    <property type="match status" value="1"/>
</dbReference>
<feature type="transmembrane region" description="Helical" evidence="7">
    <location>
        <begin position="20"/>
        <end position="45"/>
    </location>
</feature>
<evidence type="ECO:0000256" key="3">
    <source>
        <dbReference type="ARBA" id="ARBA00022475"/>
    </source>
</evidence>
<comment type="subcellular location">
    <subcellularLocation>
        <location evidence="7">Cell inner membrane</location>
        <topology evidence="7">Multi-pass membrane protein</topology>
    </subcellularLocation>
    <subcellularLocation>
        <location evidence="1">Cell membrane</location>
        <topology evidence="1">Multi-pass membrane protein</topology>
    </subcellularLocation>
</comment>
<dbReference type="Pfam" id="PF21088">
    <property type="entry name" value="MS_channel_1st"/>
    <property type="match status" value="1"/>
</dbReference>
<keyword evidence="7" id="KW-0997">Cell inner membrane</keyword>
<evidence type="ECO:0000259" key="9">
    <source>
        <dbReference type="Pfam" id="PF21082"/>
    </source>
</evidence>
<gene>
    <name evidence="11" type="ORF">QWI16_06620</name>
</gene>
<dbReference type="SUPFAM" id="SSF82861">
    <property type="entry name" value="Mechanosensitive channel protein MscS (YggB), transmembrane region"/>
    <property type="match status" value="1"/>
</dbReference>
<dbReference type="Pfam" id="PF05552">
    <property type="entry name" value="MS_channel_1st_1"/>
    <property type="match status" value="1"/>
</dbReference>
<evidence type="ECO:0000256" key="4">
    <source>
        <dbReference type="ARBA" id="ARBA00022692"/>
    </source>
</evidence>
<evidence type="ECO:0000256" key="5">
    <source>
        <dbReference type="ARBA" id="ARBA00022989"/>
    </source>
</evidence>